<dbReference type="Proteomes" id="UP000799754">
    <property type="component" value="Unassembled WGS sequence"/>
</dbReference>
<accession>A0ACB6RX04</accession>
<organism evidence="1 2">
    <name type="scientific">Macroventuria anomochaeta</name>
    <dbReference type="NCBI Taxonomy" id="301207"/>
    <lineage>
        <taxon>Eukaryota</taxon>
        <taxon>Fungi</taxon>
        <taxon>Dikarya</taxon>
        <taxon>Ascomycota</taxon>
        <taxon>Pezizomycotina</taxon>
        <taxon>Dothideomycetes</taxon>
        <taxon>Pleosporomycetidae</taxon>
        <taxon>Pleosporales</taxon>
        <taxon>Pleosporineae</taxon>
        <taxon>Didymellaceae</taxon>
        <taxon>Macroventuria</taxon>
    </lineage>
</organism>
<keyword evidence="2" id="KW-1185">Reference proteome</keyword>
<reference evidence="1" key="1">
    <citation type="journal article" date="2020" name="Stud. Mycol.">
        <title>101 Dothideomycetes genomes: a test case for predicting lifestyles and emergence of pathogens.</title>
        <authorList>
            <person name="Haridas S."/>
            <person name="Albert R."/>
            <person name="Binder M."/>
            <person name="Bloem J."/>
            <person name="Labutti K."/>
            <person name="Salamov A."/>
            <person name="Andreopoulos B."/>
            <person name="Baker S."/>
            <person name="Barry K."/>
            <person name="Bills G."/>
            <person name="Bluhm B."/>
            <person name="Cannon C."/>
            <person name="Castanera R."/>
            <person name="Culley D."/>
            <person name="Daum C."/>
            <person name="Ezra D."/>
            <person name="Gonzalez J."/>
            <person name="Henrissat B."/>
            <person name="Kuo A."/>
            <person name="Liang C."/>
            <person name="Lipzen A."/>
            <person name="Lutzoni F."/>
            <person name="Magnuson J."/>
            <person name="Mondo S."/>
            <person name="Nolan M."/>
            <person name="Ohm R."/>
            <person name="Pangilinan J."/>
            <person name="Park H.-J."/>
            <person name="Ramirez L."/>
            <person name="Alfaro M."/>
            <person name="Sun H."/>
            <person name="Tritt A."/>
            <person name="Yoshinaga Y."/>
            <person name="Zwiers L.-H."/>
            <person name="Turgeon B."/>
            <person name="Goodwin S."/>
            <person name="Spatafora J."/>
            <person name="Crous P."/>
            <person name="Grigoriev I."/>
        </authorList>
    </citation>
    <scope>NUCLEOTIDE SEQUENCE</scope>
    <source>
        <strain evidence="1">CBS 525.71</strain>
    </source>
</reference>
<gene>
    <name evidence="1" type="ORF">BU25DRAFT_432214</name>
</gene>
<sequence length="510" mass="53964">MESASGATRPVARVTLVSFLVLLDMSILGTAIPRITTEFNALPDVGWYIGAYNLAAYYTYLTFTLFFELGSLICGLAPSSSMFIGGRVIAGLGAAGIFNGGFTIISSAVPLDKSPLYTGILAGFTQLGIVAGPLIGGVLTERVTWRWCFYINLPVGGVVATLFVFVRIPEIIKKEPFTFDLVRQVLPELDLIGFALFAPAAVMFLVALQFGSGNTYAWDSATIIGLTCGAGVTALIFIAWEARMGNRAMIPGGMLRKRIVWTSCVFGSALMCCSIVASNWLPTYFQAAKGEGPMLSGVHILPSILSALLFVVITGAAITRQGYYLPWGLFCGILTAIGAGLVSMWTPKTSVAQWIGYQIIFGAGRGAGMQVPIVAVQNAVTSAQIPVAMAVLIFFQNFSTSVAGVVSNTIFTQTLTASIPKYAPSVSPAAALEAGSGASAVRDIVPAGHEEELDGLLRAYSDSLRNVFYFLVGLAVLATVVSLGMGWKDVKKKKGDSGEEAQATRKSNEV</sequence>
<comment type="caution">
    <text evidence="1">The sequence shown here is derived from an EMBL/GenBank/DDBJ whole genome shotgun (WGS) entry which is preliminary data.</text>
</comment>
<dbReference type="EMBL" id="MU006721">
    <property type="protein sequence ID" value="KAF2626431.1"/>
    <property type="molecule type" value="Genomic_DNA"/>
</dbReference>
<evidence type="ECO:0000313" key="1">
    <source>
        <dbReference type="EMBL" id="KAF2626431.1"/>
    </source>
</evidence>
<proteinExistence type="predicted"/>
<protein>
    <submittedName>
        <fullName evidence="1">Efflux pump protein</fullName>
    </submittedName>
</protein>
<evidence type="ECO:0000313" key="2">
    <source>
        <dbReference type="Proteomes" id="UP000799754"/>
    </source>
</evidence>
<name>A0ACB6RX04_9PLEO</name>